<dbReference type="PANTHER" id="PTHR33164">
    <property type="entry name" value="TRANSCRIPTIONAL REGULATOR, MARR FAMILY"/>
    <property type="match status" value="1"/>
</dbReference>
<accession>A0A4Q7M900</accession>
<dbReference type="GO" id="GO:0003700">
    <property type="term" value="F:DNA-binding transcription factor activity"/>
    <property type="evidence" value="ECO:0007669"/>
    <property type="project" value="InterPro"/>
</dbReference>
<dbReference type="InterPro" id="IPR055166">
    <property type="entry name" value="Transc_reg_Sar_Rot_HTH"/>
</dbReference>
<keyword evidence="4 7" id="KW-0238">DNA-binding</keyword>
<dbReference type="GO" id="GO:0003677">
    <property type="term" value="F:DNA binding"/>
    <property type="evidence" value="ECO:0007669"/>
    <property type="project" value="UniProtKB-KW"/>
</dbReference>
<keyword evidence="8" id="KW-1185">Reference proteome</keyword>
<dbReference type="InterPro" id="IPR036390">
    <property type="entry name" value="WH_DNA-bd_sf"/>
</dbReference>
<evidence type="ECO:0000256" key="3">
    <source>
        <dbReference type="ARBA" id="ARBA00023015"/>
    </source>
</evidence>
<protein>
    <submittedName>
        <fullName evidence="7">DNA-binding MarR family transcriptional regulator</fullName>
    </submittedName>
</protein>
<keyword evidence="2" id="KW-0963">Cytoplasm</keyword>
<dbReference type="EMBL" id="SGWY01000004">
    <property type="protein sequence ID" value="RZS63653.1"/>
    <property type="molecule type" value="Genomic_DNA"/>
</dbReference>
<dbReference type="SMART" id="SM00347">
    <property type="entry name" value="HTH_MARR"/>
    <property type="match status" value="1"/>
</dbReference>
<dbReference type="PRINTS" id="PR00598">
    <property type="entry name" value="HTHMARR"/>
</dbReference>
<name>A0A4Q7M900_9MICO</name>
<dbReference type="PANTHER" id="PTHR33164:SF5">
    <property type="entry name" value="ORGANIC HYDROPEROXIDE RESISTANCE TRANSCRIPTIONAL REGULATOR"/>
    <property type="match status" value="1"/>
</dbReference>
<keyword evidence="5" id="KW-0804">Transcription</keyword>
<evidence type="ECO:0000256" key="4">
    <source>
        <dbReference type="ARBA" id="ARBA00023125"/>
    </source>
</evidence>
<evidence type="ECO:0000313" key="8">
    <source>
        <dbReference type="Proteomes" id="UP000293289"/>
    </source>
</evidence>
<feature type="domain" description="HTH marR-type" evidence="6">
    <location>
        <begin position="46"/>
        <end position="176"/>
    </location>
</feature>
<evidence type="ECO:0000256" key="5">
    <source>
        <dbReference type="ARBA" id="ARBA00023163"/>
    </source>
</evidence>
<sequence>MDRRPTRDEPVVVERHAGAGATSVDVTDGALPDTAIATDDDLLALENQVCFALAVAARGVIGVYRPILEPLGLTHPQYLVMLALWGRSPRTVRDLGEALQLEPATLSPLLKRLEAQGYVTRERSVRDERALDVALTDAGRALRERALGIPPQVVDRLGMSLEELALLRDRLTEVIAAVQRG</sequence>
<evidence type="ECO:0000313" key="7">
    <source>
        <dbReference type="EMBL" id="RZS63653.1"/>
    </source>
</evidence>
<evidence type="ECO:0000256" key="1">
    <source>
        <dbReference type="ARBA" id="ARBA00004496"/>
    </source>
</evidence>
<dbReference type="Pfam" id="PF22381">
    <property type="entry name" value="Staph_reg_Sar_Rot"/>
    <property type="match status" value="1"/>
</dbReference>
<dbReference type="AlphaFoldDB" id="A0A4Q7M900"/>
<gene>
    <name evidence="7" type="ORF">EV187_3562</name>
</gene>
<organism evidence="7 8">
    <name type="scientific">Agromyces ramosus</name>
    <dbReference type="NCBI Taxonomy" id="33879"/>
    <lineage>
        <taxon>Bacteria</taxon>
        <taxon>Bacillati</taxon>
        <taxon>Actinomycetota</taxon>
        <taxon>Actinomycetes</taxon>
        <taxon>Micrococcales</taxon>
        <taxon>Microbacteriaceae</taxon>
        <taxon>Agromyces</taxon>
    </lineage>
</organism>
<dbReference type="InterPro" id="IPR000835">
    <property type="entry name" value="HTH_MarR-typ"/>
</dbReference>
<comment type="caution">
    <text evidence="7">The sequence shown here is derived from an EMBL/GenBank/DDBJ whole genome shotgun (WGS) entry which is preliminary data.</text>
</comment>
<dbReference type="OrthoDB" id="9806864at2"/>
<keyword evidence="3" id="KW-0805">Transcription regulation</keyword>
<dbReference type="PROSITE" id="PS50995">
    <property type="entry name" value="HTH_MARR_2"/>
    <property type="match status" value="1"/>
</dbReference>
<proteinExistence type="predicted"/>
<dbReference type="SUPFAM" id="SSF46785">
    <property type="entry name" value="Winged helix' DNA-binding domain"/>
    <property type="match status" value="1"/>
</dbReference>
<dbReference type="CDD" id="cd00090">
    <property type="entry name" value="HTH_ARSR"/>
    <property type="match status" value="1"/>
</dbReference>
<comment type="subcellular location">
    <subcellularLocation>
        <location evidence="1">Cytoplasm</location>
    </subcellularLocation>
</comment>
<evidence type="ECO:0000256" key="2">
    <source>
        <dbReference type="ARBA" id="ARBA00022490"/>
    </source>
</evidence>
<reference evidence="7 8" key="1">
    <citation type="submission" date="2019-02" db="EMBL/GenBank/DDBJ databases">
        <title>Genomic Encyclopedia of Type Strains, Phase IV (KMG-IV): sequencing the most valuable type-strain genomes for metagenomic binning, comparative biology and taxonomic classification.</title>
        <authorList>
            <person name="Goeker M."/>
        </authorList>
    </citation>
    <scope>NUCLEOTIDE SEQUENCE [LARGE SCALE GENOMIC DNA]</scope>
    <source>
        <strain evidence="7 8">DSM 43045</strain>
    </source>
</reference>
<dbReference type="Gene3D" id="1.10.10.10">
    <property type="entry name" value="Winged helix-like DNA-binding domain superfamily/Winged helix DNA-binding domain"/>
    <property type="match status" value="1"/>
</dbReference>
<evidence type="ECO:0000259" key="6">
    <source>
        <dbReference type="PROSITE" id="PS50995"/>
    </source>
</evidence>
<dbReference type="InterPro" id="IPR039422">
    <property type="entry name" value="MarR/SlyA-like"/>
</dbReference>
<dbReference type="InterPro" id="IPR011991">
    <property type="entry name" value="ArsR-like_HTH"/>
</dbReference>
<dbReference type="InterPro" id="IPR036388">
    <property type="entry name" value="WH-like_DNA-bd_sf"/>
</dbReference>
<dbReference type="GO" id="GO:0006950">
    <property type="term" value="P:response to stress"/>
    <property type="evidence" value="ECO:0007669"/>
    <property type="project" value="TreeGrafter"/>
</dbReference>
<dbReference type="Proteomes" id="UP000293289">
    <property type="component" value="Unassembled WGS sequence"/>
</dbReference>
<dbReference type="GO" id="GO:0005737">
    <property type="term" value="C:cytoplasm"/>
    <property type="evidence" value="ECO:0007669"/>
    <property type="project" value="UniProtKB-SubCell"/>
</dbReference>